<dbReference type="EMBL" id="BMRB01000007">
    <property type="protein sequence ID" value="GGS54623.1"/>
    <property type="molecule type" value="Genomic_DNA"/>
</dbReference>
<protein>
    <submittedName>
        <fullName evidence="1">Uncharacterized protein</fullName>
    </submittedName>
</protein>
<gene>
    <name evidence="1" type="ORF">GCM10010171_57220</name>
</gene>
<proteinExistence type="predicted"/>
<organism evidence="1 2">
    <name type="scientific">Actinokineospora fastidiosa</name>
    <dbReference type="NCBI Taxonomy" id="1816"/>
    <lineage>
        <taxon>Bacteria</taxon>
        <taxon>Bacillati</taxon>
        <taxon>Actinomycetota</taxon>
        <taxon>Actinomycetes</taxon>
        <taxon>Pseudonocardiales</taxon>
        <taxon>Pseudonocardiaceae</taxon>
        <taxon>Actinokineospora</taxon>
    </lineage>
</organism>
<dbReference type="RefSeq" id="WP_229787621.1">
    <property type="nucleotide sequence ID" value="NZ_BMRB01000007.1"/>
</dbReference>
<name>A0A918GR53_9PSEU</name>
<comment type="caution">
    <text evidence="1">The sequence shown here is derived from an EMBL/GenBank/DDBJ whole genome shotgun (WGS) entry which is preliminary data.</text>
</comment>
<reference evidence="1" key="1">
    <citation type="journal article" date="2014" name="Int. J. Syst. Evol. Microbiol.">
        <title>Complete genome sequence of Corynebacterium casei LMG S-19264T (=DSM 44701T), isolated from a smear-ripened cheese.</title>
        <authorList>
            <consortium name="US DOE Joint Genome Institute (JGI-PGF)"/>
            <person name="Walter F."/>
            <person name="Albersmeier A."/>
            <person name="Kalinowski J."/>
            <person name="Ruckert C."/>
        </authorList>
    </citation>
    <scope>NUCLEOTIDE SEQUENCE</scope>
    <source>
        <strain evidence="1">JCM 3276</strain>
    </source>
</reference>
<evidence type="ECO:0000313" key="2">
    <source>
        <dbReference type="Proteomes" id="UP000660680"/>
    </source>
</evidence>
<sequence length="109" mass="11935">MSSLDQAMRALMVSHGEPAQGSINESARTFVELITFADSEDILAALRAVLAEDWMALPVWARNLAYRLACLQRPGDAALLREAANDLLCFGPDWDNVAAELQSRAAKME</sequence>
<dbReference type="Proteomes" id="UP000660680">
    <property type="component" value="Unassembled WGS sequence"/>
</dbReference>
<evidence type="ECO:0000313" key="1">
    <source>
        <dbReference type="EMBL" id="GGS54623.1"/>
    </source>
</evidence>
<dbReference type="AlphaFoldDB" id="A0A918GR53"/>
<keyword evidence="2" id="KW-1185">Reference proteome</keyword>
<accession>A0A918GR53</accession>
<reference evidence="1" key="2">
    <citation type="submission" date="2020-09" db="EMBL/GenBank/DDBJ databases">
        <authorList>
            <person name="Sun Q."/>
            <person name="Ohkuma M."/>
        </authorList>
    </citation>
    <scope>NUCLEOTIDE SEQUENCE</scope>
    <source>
        <strain evidence="1">JCM 3276</strain>
    </source>
</reference>